<evidence type="ECO:0000256" key="3">
    <source>
        <dbReference type="ARBA" id="ARBA00022723"/>
    </source>
</evidence>
<dbReference type="AlphaFoldDB" id="A0A255GBX9"/>
<proteinExistence type="inferred from homology"/>
<gene>
    <name evidence="8" type="primary">acpS</name>
    <name evidence="10" type="ORF">CGZ94_10525</name>
</gene>
<dbReference type="NCBIfam" id="NF000832">
    <property type="entry name" value="PRK00070.3-2"/>
    <property type="match status" value="1"/>
</dbReference>
<keyword evidence="11" id="KW-1185">Reference proteome</keyword>
<comment type="function">
    <text evidence="8">Transfers the 4'-phosphopantetheine moiety from coenzyme A to a Ser of acyl-carrier-protein.</text>
</comment>
<reference evidence="10 11" key="1">
    <citation type="submission" date="2017-07" db="EMBL/GenBank/DDBJ databases">
        <title>Draft whole genome sequences of clinical Proprionibacteriaceae strains.</title>
        <authorList>
            <person name="Bernier A.-M."/>
            <person name="Bernard K."/>
            <person name="Domingo M.-C."/>
        </authorList>
    </citation>
    <scope>NUCLEOTIDE SEQUENCE [LARGE SCALE GENOMIC DNA]</scope>
    <source>
        <strain evidence="10 11">NML 030167</strain>
    </source>
</reference>
<dbReference type="InterPro" id="IPR037143">
    <property type="entry name" value="4-PPantetheinyl_Trfase_dom_sf"/>
</dbReference>
<comment type="similarity">
    <text evidence="8">Belongs to the P-Pant transferase superfamily. AcpS family.</text>
</comment>
<keyword evidence="7 8" id="KW-0275">Fatty acid biosynthesis</keyword>
<feature type="binding site" evidence="8">
    <location>
        <position position="8"/>
    </location>
    <ligand>
        <name>Mg(2+)</name>
        <dbReference type="ChEBI" id="CHEBI:18420"/>
    </ligand>
</feature>
<organism evidence="10 11">
    <name type="scientific">Enemella evansiae</name>
    <dbReference type="NCBI Taxonomy" id="2016499"/>
    <lineage>
        <taxon>Bacteria</taxon>
        <taxon>Bacillati</taxon>
        <taxon>Actinomycetota</taxon>
        <taxon>Actinomycetes</taxon>
        <taxon>Propionibacteriales</taxon>
        <taxon>Propionibacteriaceae</taxon>
        <taxon>Enemella</taxon>
    </lineage>
</organism>
<evidence type="ECO:0000256" key="7">
    <source>
        <dbReference type="ARBA" id="ARBA00023160"/>
    </source>
</evidence>
<dbReference type="GO" id="GO:0000287">
    <property type="term" value="F:magnesium ion binding"/>
    <property type="evidence" value="ECO:0007669"/>
    <property type="project" value="UniProtKB-UniRule"/>
</dbReference>
<dbReference type="EMBL" id="NMVO01000013">
    <property type="protein sequence ID" value="OYO13408.1"/>
    <property type="molecule type" value="Genomic_DNA"/>
</dbReference>
<evidence type="ECO:0000313" key="11">
    <source>
        <dbReference type="Proteomes" id="UP000215896"/>
    </source>
</evidence>
<feature type="domain" description="4'-phosphopantetheinyl transferase" evidence="9">
    <location>
        <begin position="4"/>
        <end position="96"/>
    </location>
</feature>
<dbReference type="EC" id="2.7.8.7" evidence="8"/>
<accession>A0A255GBX9</accession>
<feature type="binding site" evidence="8">
    <location>
        <position position="50"/>
    </location>
    <ligand>
        <name>Mg(2+)</name>
        <dbReference type="ChEBI" id="CHEBI:18420"/>
    </ligand>
</feature>
<comment type="catalytic activity">
    <reaction evidence="8">
        <text>apo-[ACP] + CoA = holo-[ACP] + adenosine 3',5'-bisphosphate + H(+)</text>
        <dbReference type="Rhea" id="RHEA:12068"/>
        <dbReference type="Rhea" id="RHEA-COMP:9685"/>
        <dbReference type="Rhea" id="RHEA-COMP:9690"/>
        <dbReference type="ChEBI" id="CHEBI:15378"/>
        <dbReference type="ChEBI" id="CHEBI:29999"/>
        <dbReference type="ChEBI" id="CHEBI:57287"/>
        <dbReference type="ChEBI" id="CHEBI:58343"/>
        <dbReference type="ChEBI" id="CHEBI:64479"/>
        <dbReference type="EC" id="2.7.8.7"/>
    </reaction>
</comment>
<dbReference type="Proteomes" id="UP000215896">
    <property type="component" value="Unassembled WGS sequence"/>
</dbReference>
<keyword evidence="2 8" id="KW-0808">Transferase</keyword>
<keyword evidence="5 8" id="KW-0460">Magnesium</keyword>
<keyword evidence="1 8" id="KW-0444">Lipid biosynthesis</keyword>
<evidence type="ECO:0000256" key="8">
    <source>
        <dbReference type="HAMAP-Rule" id="MF_00101"/>
    </source>
</evidence>
<dbReference type="OrthoDB" id="517356at2"/>
<evidence type="ECO:0000256" key="1">
    <source>
        <dbReference type="ARBA" id="ARBA00022516"/>
    </source>
</evidence>
<dbReference type="GO" id="GO:0005737">
    <property type="term" value="C:cytoplasm"/>
    <property type="evidence" value="ECO:0007669"/>
    <property type="project" value="UniProtKB-SubCell"/>
</dbReference>
<comment type="cofactor">
    <cofactor evidence="8">
        <name>Mg(2+)</name>
        <dbReference type="ChEBI" id="CHEBI:18420"/>
    </cofactor>
</comment>
<dbReference type="InterPro" id="IPR002582">
    <property type="entry name" value="ACPS"/>
</dbReference>
<evidence type="ECO:0000256" key="6">
    <source>
        <dbReference type="ARBA" id="ARBA00023098"/>
    </source>
</evidence>
<evidence type="ECO:0000256" key="4">
    <source>
        <dbReference type="ARBA" id="ARBA00022832"/>
    </source>
</evidence>
<dbReference type="Gene3D" id="3.90.470.20">
    <property type="entry name" value="4'-phosphopantetheinyl transferase domain"/>
    <property type="match status" value="1"/>
</dbReference>
<dbReference type="NCBIfam" id="TIGR00556">
    <property type="entry name" value="pantethn_trn"/>
    <property type="match status" value="1"/>
</dbReference>
<keyword evidence="4 8" id="KW-0276">Fatty acid metabolism</keyword>
<dbReference type="HAMAP" id="MF_00101">
    <property type="entry name" value="AcpS"/>
    <property type="match status" value="1"/>
</dbReference>
<protein>
    <recommendedName>
        <fullName evidence="8">Holo-[acyl-carrier-protein] synthase</fullName>
        <shortName evidence="8">Holo-ACP synthase</shortName>
        <ecNumber evidence="8">2.7.8.7</ecNumber>
    </recommendedName>
    <alternativeName>
        <fullName evidence="8">4'-phosphopantetheinyl transferase AcpS</fullName>
    </alternativeName>
</protein>
<keyword evidence="8" id="KW-0963">Cytoplasm</keyword>
<evidence type="ECO:0000259" key="9">
    <source>
        <dbReference type="Pfam" id="PF01648"/>
    </source>
</evidence>
<dbReference type="GO" id="GO:0006633">
    <property type="term" value="P:fatty acid biosynthetic process"/>
    <property type="evidence" value="ECO:0007669"/>
    <property type="project" value="UniProtKB-UniRule"/>
</dbReference>
<sequence>MIIGIGVDVCAVDRFAGACERRPGFARRFLTAAEAELSMASMAGRYAAKEALAKALRIERGLGWQDAEVLVDEFGRPSFAVTGTVAARAAELGVGAIHLSLSHDAGIATAFVVCEA</sequence>
<name>A0A255GBX9_9ACTN</name>
<keyword evidence="3 8" id="KW-0479">Metal-binding</keyword>
<comment type="caution">
    <text evidence="10">The sequence shown here is derived from an EMBL/GenBank/DDBJ whole genome shotgun (WGS) entry which is preliminary data.</text>
</comment>
<dbReference type="GO" id="GO:0008897">
    <property type="term" value="F:holo-[acyl-carrier-protein] synthase activity"/>
    <property type="evidence" value="ECO:0007669"/>
    <property type="project" value="UniProtKB-UniRule"/>
</dbReference>
<evidence type="ECO:0000256" key="2">
    <source>
        <dbReference type="ARBA" id="ARBA00022679"/>
    </source>
</evidence>
<dbReference type="RefSeq" id="WP_094400022.1">
    <property type="nucleotide sequence ID" value="NZ_NMVL01000005.1"/>
</dbReference>
<dbReference type="InterPro" id="IPR008278">
    <property type="entry name" value="4-PPantetheinyl_Trfase_dom"/>
</dbReference>
<accession>A0A4R6LNT6</accession>
<dbReference type="NCBIfam" id="TIGR00516">
    <property type="entry name" value="acpS"/>
    <property type="match status" value="1"/>
</dbReference>
<evidence type="ECO:0000256" key="5">
    <source>
        <dbReference type="ARBA" id="ARBA00022842"/>
    </source>
</evidence>
<dbReference type="InterPro" id="IPR004568">
    <property type="entry name" value="Ppantetheine-prot_Trfase_dom"/>
</dbReference>
<evidence type="ECO:0000313" key="10">
    <source>
        <dbReference type="EMBL" id="OYO13408.1"/>
    </source>
</evidence>
<dbReference type="Pfam" id="PF01648">
    <property type="entry name" value="ACPS"/>
    <property type="match status" value="1"/>
</dbReference>
<keyword evidence="6 8" id="KW-0443">Lipid metabolism</keyword>
<comment type="subcellular location">
    <subcellularLocation>
        <location evidence="8">Cytoplasm</location>
    </subcellularLocation>
</comment>
<dbReference type="SUPFAM" id="SSF56214">
    <property type="entry name" value="4'-phosphopantetheinyl transferase"/>
    <property type="match status" value="1"/>
</dbReference>